<dbReference type="RefSeq" id="XP_033536165.1">
    <property type="nucleotide sequence ID" value="XM_033675506.1"/>
</dbReference>
<dbReference type="AlphaFoldDB" id="A0A6G1G907"/>
<dbReference type="InterPro" id="IPR051477">
    <property type="entry name" value="Expansin_CellWall"/>
</dbReference>
<reference evidence="4" key="3">
    <citation type="submission" date="2025-04" db="UniProtKB">
        <authorList>
            <consortium name="RefSeq"/>
        </authorList>
    </citation>
    <scope>IDENTIFICATION</scope>
    <source>
        <strain evidence="4">CBS 781.70</strain>
    </source>
</reference>
<dbReference type="CDD" id="cd22191">
    <property type="entry name" value="DPBB_RlpA_EXP_N-like"/>
    <property type="match status" value="1"/>
</dbReference>
<evidence type="ECO:0008006" key="5">
    <source>
        <dbReference type="Google" id="ProtNLM"/>
    </source>
</evidence>
<dbReference type="PANTHER" id="PTHR31836">
    <property type="match status" value="1"/>
</dbReference>
<protein>
    <recommendedName>
        <fullName evidence="5">RlpA-like protein double-psi beta-barrel domain-containing protein</fullName>
    </recommendedName>
</protein>
<evidence type="ECO:0000256" key="1">
    <source>
        <dbReference type="ARBA" id="ARBA00022729"/>
    </source>
</evidence>
<evidence type="ECO:0000313" key="3">
    <source>
        <dbReference type="Proteomes" id="UP000504638"/>
    </source>
</evidence>
<reference evidence="4" key="2">
    <citation type="submission" date="2020-04" db="EMBL/GenBank/DDBJ databases">
        <authorList>
            <consortium name="NCBI Genome Project"/>
        </authorList>
    </citation>
    <scope>NUCLEOTIDE SEQUENCE</scope>
    <source>
        <strain evidence="4">CBS 781.70</strain>
    </source>
</reference>
<gene>
    <name evidence="2 4" type="ORF">P152DRAFT_370653</name>
</gene>
<reference evidence="2 4" key="1">
    <citation type="submission" date="2020-01" db="EMBL/GenBank/DDBJ databases">
        <authorList>
            <consortium name="DOE Joint Genome Institute"/>
            <person name="Haridas S."/>
            <person name="Albert R."/>
            <person name="Binder M."/>
            <person name="Bloem J."/>
            <person name="Labutti K."/>
            <person name="Salamov A."/>
            <person name="Andreopoulos B."/>
            <person name="Baker S.E."/>
            <person name="Barry K."/>
            <person name="Bills G."/>
            <person name="Bluhm B.H."/>
            <person name="Cannon C."/>
            <person name="Castanera R."/>
            <person name="Culley D.E."/>
            <person name="Daum C."/>
            <person name="Ezra D."/>
            <person name="Gonzalez J.B."/>
            <person name="Henrissat B."/>
            <person name="Kuo A."/>
            <person name="Liang C."/>
            <person name="Lipzen A."/>
            <person name="Lutzoni F."/>
            <person name="Magnuson J."/>
            <person name="Mondo S."/>
            <person name="Nolan M."/>
            <person name="Ohm R."/>
            <person name="Pangilinan J."/>
            <person name="Park H.-J."/>
            <person name="Ramirez L."/>
            <person name="Alfaro M."/>
            <person name="Sun H."/>
            <person name="Tritt A."/>
            <person name="Yoshinaga Y."/>
            <person name="Zwiers L.-H."/>
            <person name="Turgeon B.G."/>
            <person name="Goodwin S.B."/>
            <person name="Spatafora J.W."/>
            <person name="Crous P.W."/>
            <person name="Grigoriev I.V."/>
        </authorList>
    </citation>
    <scope>NUCLEOTIDE SEQUENCE</scope>
    <source>
        <strain evidence="2 4">CBS 781.70</strain>
    </source>
</reference>
<evidence type="ECO:0000313" key="4">
    <source>
        <dbReference type="RefSeq" id="XP_033536165.1"/>
    </source>
</evidence>
<dbReference type="Proteomes" id="UP000504638">
    <property type="component" value="Unplaced"/>
</dbReference>
<dbReference type="Gene3D" id="2.40.40.10">
    <property type="entry name" value="RlpA-like domain"/>
    <property type="match status" value="1"/>
</dbReference>
<dbReference type="OrthoDB" id="623670at2759"/>
<name>A0A6G1G907_9PEZI</name>
<proteinExistence type="predicted"/>
<dbReference type="SUPFAM" id="SSF50685">
    <property type="entry name" value="Barwin-like endoglucanases"/>
    <property type="match status" value="1"/>
</dbReference>
<dbReference type="EMBL" id="ML975153">
    <property type="protein sequence ID" value="KAF1814534.1"/>
    <property type="molecule type" value="Genomic_DNA"/>
</dbReference>
<feature type="non-terminal residue" evidence="2">
    <location>
        <position position="100"/>
    </location>
</feature>
<accession>A0A6G1G907</accession>
<sequence>YTGEITYYDPGMGSCGESHSSDEMIAAVAFGVMKNGANPNANPLCGKTITISYKGKQTKAKVVDTCPGCTGADLDLSPSLFKAVAPSGDGRVAGVEWWFD</sequence>
<keyword evidence="1" id="KW-0732">Signal</keyword>
<keyword evidence="3" id="KW-1185">Reference proteome</keyword>
<organism evidence="2">
    <name type="scientific">Eremomyces bilateralis CBS 781.70</name>
    <dbReference type="NCBI Taxonomy" id="1392243"/>
    <lineage>
        <taxon>Eukaryota</taxon>
        <taxon>Fungi</taxon>
        <taxon>Dikarya</taxon>
        <taxon>Ascomycota</taxon>
        <taxon>Pezizomycotina</taxon>
        <taxon>Dothideomycetes</taxon>
        <taxon>Dothideomycetes incertae sedis</taxon>
        <taxon>Eremomycetales</taxon>
        <taxon>Eremomycetaceae</taxon>
        <taxon>Eremomyces</taxon>
    </lineage>
</organism>
<dbReference type="GeneID" id="54416076"/>
<feature type="non-terminal residue" evidence="2">
    <location>
        <position position="1"/>
    </location>
</feature>
<dbReference type="InterPro" id="IPR036908">
    <property type="entry name" value="RlpA-like_sf"/>
</dbReference>
<evidence type="ECO:0000313" key="2">
    <source>
        <dbReference type="EMBL" id="KAF1814534.1"/>
    </source>
</evidence>
<dbReference type="PANTHER" id="PTHR31836:SF28">
    <property type="entry name" value="SRCR DOMAIN-CONTAINING PROTEIN-RELATED"/>
    <property type="match status" value="1"/>
</dbReference>